<keyword evidence="1" id="KW-0378">Hydrolase</keyword>
<proteinExistence type="predicted"/>
<organism evidence="1 2">
    <name type="scientific">Streptococcus sobrinus</name>
    <dbReference type="NCBI Taxonomy" id="1310"/>
    <lineage>
        <taxon>Bacteria</taxon>
        <taxon>Bacillati</taxon>
        <taxon>Bacillota</taxon>
        <taxon>Bacilli</taxon>
        <taxon>Lactobacillales</taxon>
        <taxon>Streptococcaceae</taxon>
        <taxon>Streptococcus</taxon>
    </lineage>
</organism>
<dbReference type="Pfam" id="PF06028">
    <property type="entry name" value="DUF915"/>
    <property type="match status" value="1"/>
</dbReference>
<sequence length="289" mass="32115">MKKKISLGLIIIASLALIFGAWQIWQRQESGKKLKHESVPTLFFHGGGSSYHAEEHMVNAAKKAGASNKSIIAFVDKNGKVRLQGKLKQSDKNPLVMVNFENSTNFNFKDRGRYATNVIKALEKVYSFKKVNMVGHSAGNIAIVYYMLQNGQNKSMPQVQKYVAIAGHFAGLNFKGIPDAIHQPEDLKLDKDGKPNKMNATYQEMTKLRETYPKNRTQIINLIGNIGGHTDGTVPNASSLSLKYLVSPVAKSYQEKTFTGPKAKHSKLHSNPQVNKTLINFIWGKSGKI</sequence>
<keyword evidence="2" id="KW-1185">Reference proteome</keyword>
<accession>A0ABM6W8D2</accession>
<dbReference type="Proteomes" id="UP000245369">
    <property type="component" value="Chromosome"/>
</dbReference>
<dbReference type="EMBL" id="CP029490">
    <property type="protein sequence ID" value="AWN21351.1"/>
    <property type="molecule type" value="Genomic_DNA"/>
</dbReference>
<dbReference type="GeneID" id="93924513"/>
<dbReference type="InterPro" id="IPR029058">
    <property type="entry name" value="AB_hydrolase_fold"/>
</dbReference>
<protein>
    <submittedName>
        <fullName evidence="1">Alpha/beta hydrolase</fullName>
    </submittedName>
</protein>
<dbReference type="Gene3D" id="3.40.50.1820">
    <property type="entry name" value="alpha/beta hydrolase"/>
    <property type="match status" value="1"/>
</dbReference>
<dbReference type="InterPro" id="IPR010315">
    <property type="entry name" value="DUF915_hydro-like"/>
</dbReference>
<name>A0ABM6W8D2_9STRE</name>
<gene>
    <name evidence="1" type="ORF">DK182_08340</name>
</gene>
<evidence type="ECO:0000313" key="1">
    <source>
        <dbReference type="EMBL" id="AWN21351.1"/>
    </source>
</evidence>
<dbReference type="GO" id="GO:0016787">
    <property type="term" value="F:hydrolase activity"/>
    <property type="evidence" value="ECO:0007669"/>
    <property type="project" value="UniProtKB-KW"/>
</dbReference>
<dbReference type="SUPFAM" id="SSF53474">
    <property type="entry name" value="alpha/beta-Hydrolases"/>
    <property type="match status" value="1"/>
</dbReference>
<reference evidence="1 2" key="1">
    <citation type="submission" date="2018-05" db="EMBL/GenBank/DDBJ databases">
        <title>Complete genome sequences of Streptococcus sobrinus.</title>
        <authorList>
            <person name="Sales M."/>
            <person name="Jensen P.A."/>
        </authorList>
    </citation>
    <scope>NUCLEOTIDE SEQUENCE [LARGE SCALE GENOMIC DNA]</scope>
    <source>
        <strain evidence="1 2">SL1</strain>
    </source>
</reference>
<evidence type="ECO:0000313" key="2">
    <source>
        <dbReference type="Proteomes" id="UP000245369"/>
    </source>
</evidence>
<dbReference type="RefSeq" id="WP_002961094.1">
    <property type="nucleotide sequence ID" value="NZ_CP029490.1"/>
</dbReference>